<protein>
    <recommendedName>
        <fullName evidence="12">Acyl-ACP thioesterase</fullName>
    </recommendedName>
</protein>
<evidence type="ECO:0000313" key="10">
    <source>
        <dbReference type="EMBL" id="NVY95970.1"/>
    </source>
</evidence>
<keyword evidence="2" id="KW-0444">Lipid biosynthesis</keyword>
<reference evidence="10 11" key="1">
    <citation type="submission" date="2020-06" db="EMBL/GenBank/DDBJ databases">
        <authorList>
            <person name="Kang J."/>
        </authorList>
    </citation>
    <scope>NUCLEOTIDE SEQUENCE [LARGE SCALE GENOMIC DNA]</scope>
    <source>
        <strain evidence="10 11">DCY120</strain>
    </source>
</reference>
<dbReference type="GO" id="GO:0000036">
    <property type="term" value="F:acyl carrier activity"/>
    <property type="evidence" value="ECO:0007669"/>
    <property type="project" value="TreeGrafter"/>
</dbReference>
<feature type="domain" description="Acyl-ACP thioesterase-like C-terminal" evidence="9">
    <location>
        <begin position="158"/>
        <end position="242"/>
    </location>
</feature>
<keyword evidence="7" id="KW-0275">Fatty acid biosynthesis</keyword>
<evidence type="ECO:0000256" key="3">
    <source>
        <dbReference type="ARBA" id="ARBA00022801"/>
    </source>
</evidence>
<dbReference type="RefSeq" id="WP_176942140.1">
    <property type="nucleotide sequence ID" value="NZ_JABZEC010000002.1"/>
</dbReference>
<dbReference type="InterPro" id="IPR029069">
    <property type="entry name" value="HotDog_dom_sf"/>
</dbReference>
<evidence type="ECO:0000256" key="4">
    <source>
        <dbReference type="ARBA" id="ARBA00022832"/>
    </source>
</evidence>
<evidence type="ECO:0008006" key="12">
    <source>
        <dbReference type="Google" id="ProtNLM"/>
    </source>
</evidence>
<dbReference type="PANTHER" id="PTHR31727">
    <property type="entry name" value="OLEOYL-ACYL CARRIER PROTEIN THIOESTERASE 1, CHLOROPLASTIC"/>
    <property type="match status" value="1"/>
</dbReference>
<name>A0A850R0T9_9LACO</name>
<dbReference type="Gene3D" id="3.10.129.10">
    <property type="entry name" value="Hotdog Thioesterase"/>
    <property type="match status" value="1"/>
</dbReference>
<dbReference type="Proteomes" id="UP000563523">
    <property type="component" value="Unassembled WGS sequence"/>
</dbReference>
<evidence type="ECO:0000256" key="5">
    <source>
        <dbReference type="ARBA" id="ARBA00022946"/>
    </source>
</evidence>
<evidence type="ECO:0000313" key="11">
    <source>
        <dbReference type="Proteomes" id="UP000563523"/>
    </source>
</evidence>
<comment type="similarity">
    <text evidence="1">Belongs to the acyl-ACP thioesterase family.</text>
</comment>
<dbReference type="GO" id="GO:0016297">
    <property type="term" value="F:fatty acyl-[ACP] hydrolase activity"/>
    <property type="evidence" value="ECO:0007669"/>
    <property type="project" value="InterPro"/>
</dbReference>
<evidence type="ECO:0000259" key="8">
    <source>
        <dbReference type="Pfam" id="PF01643"/>
    </source>
</evidence>
<dbReference type="Pfam" id="PF01643">
    <property type="entry name" value="Acyl-ACP_TE"/>
    <property type="match status" value="1"/>
</dbReference>
<gene>
    <name evidence="10" type="ORF">HU830_02035</name>
</gene>
<dbReference type="InterPro" id="IPR002864">
    <property type="entry name" value="Acyl-ACP_thioesterase_NHD"/>
</dbReference>
<evidence type="ECO:0000256" key="6">
    <source>
        <dbReference type="ARBA" id="ARBA00023098"/>
    </source>
</evidence>
<evidence type="ECO:0000256" key="1">
    <source>
        <dbReference type="ARBA" id="ARBA00006500"/>
    </source>
</evidence>
<dbReference type="CDD" id="cd00586">
    <property type="entry name" value="4HBT"/>
    <property type="match status" value="1"/>
</dbReference>
<organism evidence="10 11">
    <name type="scientific">Bombilactobacillus apium</name>
    <dbReference type="NCBI Taxonomy" id="2675299"/>
    <lineage>
        <taxon>Bacteria</taxon>
        <taxon>Bacillati</taxon>
        <taxon>Bacillota</taxon>
        <taxon>Bacilli</taxon>
        <taxon>Lactobacillales</taxon>
        <taxon>Lactobacillaceae</taxon>
        <taxon>Bombilactobacillus</taxon>
    </lineage>
</organism>
<sequence length="243" mass="28512">MKASYSESFVVPFYFIDSSRKMKLSALFDALLLASEHQLHAAGIDSQQLVHEHQLGWVVTKYHLEVQRWPVLDEKITLTTEATSYNKFFCYRTFTAHDAQGKQLLQLTSNWVMLDIQKRKMVPTDPQIMELLDCPYTAKVESFPRIDRVEYQQPPILYRTRFFDIDVNGHVNNSIYFDWMLDSLGQDFLVNHNIQTFDIKYEHEVPYQETIQSFVRVDDLTTHHLIRSTAGVSAQAQITWREN</sequence>
<keyword evidence="3" id="KW-0378">Hydrolase</keyword>
<comment type="caution">
    <text evidence="10">The sequence shown here is derived from an EMBL/GenBank/DDBJ whole genome shotgun (WGS) entry which is preliminary data.</text>
</comment>
<dbReference type="AlphaFoldDB" id="A0A850R0T9"/>
<feature type="domain" description="Acyl-ACP thioesterase N-terminal hotdog" evidence="8">
    <location>
        <begin position="3"/>
        <end position="130"/>
    </location>
</feature>
<keyword evidence="5" id="KW-0809">Transit peptide</keyword>
<dbReference type="EMBL" id="JABZEC010000002">
    <property type="protein sequence ID" value="NVY95970.1"/>
    <property type="molecule type" value="Genomic_DNA"/>
</dbReference>
<keyword evidence="4" id="KW-0276">Fatty acid metabolism</keyword>
<proteinExistence type="inferred from homology"/>
<dbReference type="PANTHER" id="PTHR31727:SF6">
    <property type="entry name" value="OLEOYL-ACYL CARRIER PROTEIN THIOESTERASE 1, CHLOROPLASTIC"/>
    <property type="match status" value="1"/>
</dbReference>
<evidence type="ECO:0000259" key="9">
    <source>
        <dbReference type="Pfam" id="PF20791"/>
    </source>
</evidence>
<dbReference type="InterPro" id="IPR045023">
    <property type="entry name" value="FATA/B"/>
</dbReference>
<keyword evidence="6" id="KW-0443">Lipid metabolism</keyword>
<keyword evidence="11" id="KW-1185">Reference proteome</keyword>
<evidence type="ECO:0000256" key="7">
    <source>
        <dbReference type="ARBA" id="ARBA00023160"/>
    </source>
</evidence>
<dbReference type="SUPFAM" id="SSF54637">
    <property type="entry name" value="Thioesterase/thiol ester dehydrase-isomerase"/>
    <property type="match status" value="2"/>
</dbReference>
<evidence type="ECO:0000256" key="2">
    <source>
        <dbReference type="ARBA" id="ARBA00022516"/>
    </source>
</evidence>
<dbReference type="InterPro" id="IPR049427">
    <property type="entry name" value="Acyl-ACP_TE_C"/>
</dbReference>
<accession>A0A850R0T9</accession>
<dbReference type="Pfam" id="PF20791">
    <property type="entry name" value="Acyl-ACP_TE_C"/>
    <property type="match status" value="1"/>
</dbReference>